<evidence type="ECO:0000313" key="3">
    <source>
        <dbReference type="Proteomes" id="UP000218209"/>
    </source>
</evidence>
<sequence>MAAFAVVAAASFTTPTRSVVTSTRAAGAVAARRAGAASLRMADAKDVKEGAKAAAKDVQAAAKSAADTATEKVKQAPSAAKAAAPKLDANQNAGAGKFGAGADTTREAKMDAPDIFGAVKNVARGKSQDEMWEENSKDKGPTGKVQEAAGNVEKAKKNAGQ</sequence>
<feature type="region of interest" description="Disordered" evidence="1">
    <location>
        <begin position="74"/>
        <end position="101"/>
    </location>
</feature>
<organism evidence="2 3">
    <name type="scientific">Porphyra umbilicalis</name>
    <name type="common">Purple laver</name>
    <name type="synonym">Red alga</name>
    <dbReference type="NCBI Taxonomy" id="2786"/>
    <lineage>
        <taxon>Eukaryota</taxon>
        <taxon>Rhodophyta</taxon>
        <taxon>Bangiophyceae</taxon>
        <taxon>Bangiales</taxon>
        <taxon>Bangiaceae</taxon>
        <taxon>Porphyra</taxon>
    </lineage>
</organism>
<evidence type="ECO:0000313" key="2">
    <source>
        <dbReference type="EMBL" id="OSX71614.1"/>
    </source>
</evidence>
<feature type="compositionally biased region" description="Basic and acidic residues" evidence="1">
    <location>
        <begin position="126"/>
        <end position="141"/>
    </location>
</feature>
<dbReference type="EMBL" id="KV919121">
    <property type="protein sequence ID" value="OSX71614.1"/>
    <property type="molecule type" value="Genomic_DNA"/>
</dbReference>
<feature type="region of interest" description="Disordered" evidence="1">
    <location>
        <begin position="121"/>
        <end position="161"/>
    </location>
</feature>
<keyword evidence="3" id="KW-1185">Reference proteome</keyword>
<proteinExistence type="predicted"/>
<dbReference type="AlphaFoldDB" id="A0A1X6NSN0"/>
<accession>A0A1X6NSN0</accession>
<evidence type="ECO:0000256" key="1">
    <source>
        <dbReference type="SAM" id="MobiDB-lite"/>
    </source>
</evidence>
<gene>
    <name evidence="2" type="ORF">BU14_0518s0006</name>
</gene>
<feature type="compositionally biased region" description="Low complexity" evidence="1">
    <location>
        <begin position="76"/>
        <end position="86"/>
    </location>
</feature>
<protein>
    <submittedName>
        <fullName evidence="2">Uncharacterized protein</fullName>
    </submittedName>
</protein>
<reference evidence="2 3" key="1">
    <citation type="submission" date="2017-03" db="EMBL/GenBank/DDBJ databases">
        <title>WGS assembly of Porphyra umbilicalis.</title>
        <authorList>
            <person name="Brawley S.H."/>
            <person name="Blouin N.A."/>
            <person name="Ficko-Blean E."/>
            <person name="Wheeler G.L."/>
            <person name="Lohr M."/>
            <person name="Goodson H.V."/>
            <person name="Jenkins J.W."/>
            <person name="Blaby-Haas C.E."/>
            <person name="Helliwell K.E."/>
            <person name="Chan C."/>
            <person name="Marriage T."/>
            <person name="Bhattacharya D."/>
            <person name="Klein A.S."/>
            <person name="Badis Y."/>
            <person name="Brodie J."/>
            <person name="Cao Y."/>
            <person name="Collen J."/>
            <person name="Dittami S.M."/>
            <person name="Gachon C.M."/>
            <person name="Green B.R."/>
            <person name="Karpowicz S."/>
            <person name="Kim J.W."/>
            <person name="Kudahl U."/>
            <person name="Lin S."/>
            <person name="Michel G."/>
            <person name="Mittag M."/>
            <person name="Olson B.J."/>
            <person name="Pangilinan J."/>
            <person name="Peng Y."/>
            <person name="Qiu H."/>
            <person name="Shu S."/>
            <person name="Singer J.T."/>
            <person name="Smith A.G."/>
            <person name="Sprecher B.N."/>
            <person name="Wagner V."/>
            <person name="Wang W."/>
            <person name="Wang Z.-Y."/>
            <person name="Yan J."/>
            <person name="Yarish C."/>
            <person name="Zoeuner-Riek S."/>
            <person name="Zhuang Y."/>
            <person name="Zou Y."/>
            <person name="Lindquist E.A."/>
            <person name="Grimwood J."/>
            <person name="Barry K."/>
            <person name="Rokhsar D.S."/>
            <person name="Schmutz J."/>
            <person name="Stiller J.W."/>
            <person name="Grossman A.R."/>
            <person name="Prochnik S.E."/>
        </authorList>
    </citation>
    <scope>NUCLEOTIDE SEQUENCE [LARGE SCALE GENOMIC DNA]</scope>
    <source>
        <strain evidence="2">4086291</strain>
    </source>
</reference>
<name>A0A1X6NSN0_PORUM</name>
<dbReference type="Proteomes" id="UP000218209">
    <property type="component" value="Unassembled WGS sequence"/>
</dbReference>